<evidence type="ECO:0000313" key="5">
    <source>
        <dbReference type="Proteomes" id="UP000323166"/>
    </source>
</evidence>
<dbReference type="Pfam" id="PF00015">
    <property type="entry name" value="MCPsignal"/>
    <property type="match status" value="1"/>
</dbReference>
<gene>
    <name evidence="4" type="ORF">LX24_01124</name>
</gene>
<dbReference type="PROSITE" id="PS50111">
    <property type="entry name" value="CHEMOTAXIS_TRANSDUC_2"/>
    <property type="match status" value="1"/>
</dbReference>
<dbReference type="GO" id="GO:0016020">
    <property type="term" value="C:membrane"/>
    <property type="evidence" value="ECO:0007669"/>
    <property type="project" value="InterPro"/>
</dbReference>
<organism evidence="4 5">
    <name type="scientific">Desulfallas thermosapovorans DSM 6562</name>
    <dbReference type="NCBI Taxonomy" id="1121431"/>
    <lineage>
        <taxon>Bacteria</taxon>
        <taxon>Bacillati</taxon>
        <taxon>Bacillota</taxon>
        <taxon>Clostridia</taxon>
        <taxon>Eubacteriales</taxon>
        <taxon>Desulfallaceae</taxon>
        <taxon>Desulfallas</taxon>
    </lineage>
</organism>
<dbReference type="PANTHER" id="PTHR32089">
    <property type="entry name" value="METHYL-ACCEPTING CHEMOTAXIS PROTEIN MCPB"/>
    <property type="match status" value="1"/>
</dbReference>
<dbReference type="RefSeq" id="WP_166511161.1">
    <property type="nucleotide sequence ID" value="NZ_VNHM01000005.1"/>
</dbReference>
<reference evidence="4 5" key="1">
    <citation type="submission" date="2019-07" db="EMBL/GenBank/DDBJ databases">
        <title>Genomic Encyclopedia of Type Strains, Phase I: the one thousand microbial genomes (KMG-I) project.</title>
        <authorList>
            <person name="Kyrpides N."/>
        </authorList>
    </citation>
    <scope>NUCLEOTIDE SEQUENCE [LARGE SCALE GENOMIC DNA]</scope>
    <source>
        <strain evidence="4 5">DSM 6562</strain>
    </source>
</reference>
<comment type="caution">
    <text evidence="4">The sequence shown here is derived from an EMBL/GenBank/DDBJ whole genome shotgun (WGS) entry which is preliminary data.</text>
</comment>
<sequence length="283" mass="30494">MKDNECKMTDEQLLELVAEISSLFHQLIPVSNTITLTDREKFTHQFMGEEAKKHTVYLVGKPFPSHGFIPKAIKSGMLQRGIVAKGEYGVAFKNQTIPVKNHDGNIIGTVTLALSLKNQNDLKEATDSISSSAEQLAAATEEIASAANSLSSSVSEVLGQTGEIMKLIEQTNSILDFVNNVATNSKLLGLNAAIEAARAGDSGRGFAVVADEIRKMAENSAKSVNETKKIISSINEKINHLFHVTQELSGIAQTQAATTEEISASIQNLAQVSQTVRKISDII</sequence>
<dbReference type="Proteomes" id="UP000323166">
    <property type="component" value="Unassembled WGS sequence"/>
</dbReference>
<name>A0A5S4ZTG9_9FIRM</name>
<keyword evidence="1 2" id="KW-0807">Transducer</keyword>
<dbReference type="SUPFAM" id="SSF58104">
    <property type="entry name" value="Methyl-accepting chemotaxis protein (MCP) signaling domain"/>
    <property type="match status" value="1"/>
</dbReference>
<evidence type="ECO:0000313" key="4">
    <source>
        <dbReference type="EMBL" id="TYO96174.1"/>
    </source>
</evidence>
<dbReference type="AlphaFoldDB" id="A0A5S4ZTG9"/>
<accession>A0A5S4ZTG9</accession>
<evidence type="ECO:0000256" key="2">
    <source>
        <dbReference type="PROSITE-ProRule" id="PRU00284"/>
    </source>
</evidence>
<keyword evidence="5" id="KW-1185">Reference proteome</keyword>
<evidence type="ECO:0000256" key="1">
    <source>
        <dbReference type="ARBA" id="ARBA00023224"/>
    </source>
</evidence>
<dbReference type="EMBL" id="VNHM01000005">
    <property type="protein sequence ID" value="TYO96174.1"/>
    <property type="molecule type" value="Genomic_DNA"/>
</dbReference>
<dbReference type="Gene3D" id="1.10.287.950">
    <property type="entry name" value="Methyl-accepting chemotaxis protein"/>
    <property type="match status" value="1"/>
</dbReference>
<dbReference type="PANTHER" id="PTHR32089:SF112">
    <property type="entry name" value="LYSOZYME-LIKE PROTEIN-RELATED"/>
    <property type="match status" value="1"/>
</dbReference>
<dbReference type="InterPro" id="IPR004089">
    <property type="entry name" value="MCPsignal_dom"/>
</dbReference>
<proteinExistence type="predicted"/>
<evidence type="ECO:0000259" key="3">
    <source>
        <dbReference type="PROSITE" id="PS50111"/>
    </source>
</evidence>
<feature type="domain" description="Methyl-accepting transducer" evidence="3">
    <location>
        <begin position="120"/>
        <end position="283"/>
    </location>
</feature>
<dbReference type="GO" id="GO:0007165">
    <property type="term" value="P:signal transduction"/>
    <property type="evidence" value="ECO:0007669"/>
    <property type="project" value="UniProtKB-KW"/>
</dbReference>
<protein>
    <submittedName>
        <fullName evidence="4">Methyl-accepting chemotaxis protein (MCP) signaling protein</fullName>
    </submittedName>
</protein>
<dbReference type="SMART" id="SM00283">
    <property type="entry name" value="MA"/>
    <property type="match status" value="1"/>
</dbReference>